<organism evidence="2 3">
    <name type="scientific">Mesoterricola sediminis</name>
    <dbReference type="NCBI Taxonomy" id="2927980"/>
    <lineage>
        <taxon>Bacteria</taxon>
        <taxon>Pseudomonadati</taxon>
        <taxon>Acidobacteriota</taxon>
        <taxon>Holophagae</taxon>
        <taxon>Holophagales</taxon>
        <taxon>Holophagaceae</taxon>
        <taxon>Mesoterricola</taxon>
    </lineage>
</organism>
<sequence>MSYLVHLLCLAPALNAAPPAIAPAELIPFLKVISVSAGAPGRVACRDLDLAMALKKGGISPDAKAPLAWAANRSQLEAYLAEGKLVIAGDPALLDAGAAIAIAREAGRPVLLIHSRNLAASGVGVSDALLKIAKVR</sequence>
<gene>
    <name evidence="2" type="ORF">METESE_19100</name>
</gene>
<keyword evidence="3" id="KW-1185">Reference proteome</keyword>
<dbReference type="AlphaFoldDB" id="A0AA48GZL1"/>
<feature type="chain" id="PRO_5041464991" evidence="1">
    <location>
        <begin position="17"/>
        <end position="136"/>
    </location>
</feature>
<proteinExistence type="predicted"/>
<dbReference type="Proteomes" id="UP001228113">
    <property type="component" value="Chromosome"/>
</dbReference>
<evidence type="ECO:0000313" key="2">
    <source>
        <dbReference type="EMBL" id="BDU76952.1"/>
    </source>
</evidence>
<keyword evidence="1" id="KW-0732">Signal</keyword>
<evidence type="ECO:0000313" key="3">
    <source>
        <dbReference type="Proteomes" id="UP001228113"/>
    </source>
</evidence>
<dbReference type="KEGG" id="msea:METESE_19100"/>
<name>A0AA48GZL1_9BACT</name>
<dbReference type="RefSeq" id="WP_243331091.1">
    <property type="nucleotide sequence ID" value="NZ_AP027081.1"/>
</dbReference>
<reference evidence="2" key="1">
    <citation type="journal article" date="2023" name="Int. J. Syst. Evol. Microbiol.">
        <title>Mesoterricola silvestris gen. nov., sp. nov., Mesoterricola sediminis sp. nov., Geothrix oryzae sp. nov., Geothrix edaphica sp. nov., Geothrix rubra sp. nov., and Geothrix limicola sp. nov., six novel members of Acidobacteriota isolated from soils.</title>
        <authorList>
            <person name="Itoh H."/>
            <person name="Sugisawa Y."/>
            <person name="Mise K."/>
            <person name="Xu Z."/>
            <person name="Kuniyasu M."/>
            <person name="Ushijima N."/>
            <person name="Kawano K."/>
            <person name="Kobayashi E."/>
            <person name="Shiratori Y."/>
            <person name="Masuda Y."/>
            <person name="Senoo K."/>
        </authorList>
    </citation>
    <scope>NUCLEOTIDE SEQUENCE</scope>
    <source>
        <strain evidence="2">W786</strain>
    </source>
</reference>
<dbReference type="EMBL" id="AP027081">
    <property type="protein sequence ID" value="BDU76952.1"/>
    <property type="molecule type" value="Genomic_DNA"/>
</dbReference>
<accession>A0AA48GZL1</accession>
<protein>
    <submittedName>
        <fullName evidence="2">Uncharacterized protein</fullName>
    </submittedName>
</protein>
<evidence type="ECO:0000256" key="1">
    <source>
        <dbReference type="SAM" id="SignalP"/>
    </source>
</evidence>
<feature type="signal peptide" evidence="1">
    <location>
        <begin position="1"/>
        <end position="16"/>
    </location>
</feature>